<feature type="compositionally biased region" description="Basic and acidic residues" evidence="1">
    <location>
        <begin position="133"/>
        <end position="168"/>
    </location>
</feature>
<evidence type="ECO:0000256" key="2">
    <source>
        <dbReference type="SAM" id="Phobius"/>
    </source>
</evidence>
<proteinExistence type="predicted"/>
<dbReference type="Proteomes" id="UP001161409">
    <property type="component" value="Unassembled WGS sequence"/>
</dbReference>
<reference evidence="4" key="2">
    <citation type="submission" date="2023-01" db="EMBL/GenBank/DDBJ databases">
        <title>Draft genome sequence of Sneathiella chinensis strain NBRC 103408.</title>
        <authorList>
            <person name="Sun Q."/>
            <person name="Mori K."/>
        </authorList>
    </citation>
    <scope>NUCLEOTIDE SEQUENCE</scope>
    <source>
        <strain evidence="4">NBRC 103408</strain>
    </source>
</reference>
<keyword evidence="5" id="KW-1185">Reference proteome</keyword>
<dbReference type="Pfam" id="PF20072">
    <property type="entry name" value="DUF6468"/>
    <property type="match status" value="1"/>
</dbReference>
<gene>
    <name evidence="4" type="ORF">GCM10007924_26180</name>
</gene>
<feature type="region of interest" description="Disordered" evidence="1">
    <location>
        <begin position="133"/>
        <end position="179"/>
    </location>
</feature>
<feature type="domain" description="DUF6468" evidence="3">
    <location>
        <begin position="36"/>
        <end position="108"/>
    </location>
</feature>
<name>A0ABQ5U5G1_9PROT</name>
<keyword evidence="2" id="KW-0812">Transmembrane</keyword>
<dbReference type="RefSeq" id="WP_169561473.1">
    <property type="nucleotide sequence ID" value="NZ_BSNF01000008.1"/>
</dbReference>
<keyword evidence="2" id="KW-0472">Membrane</keyword>
<keyword evidence="2" id="KW-1133">Transmembrane helix</keyword>
<evidence type="ECO:0000313" key="5">
    <source>
        <dbReference type="Proteomes" id="UP001161409"/>
    </source>
</evidence>
<feature type="transmembrane region" description="Helical" evidence="2">
    <location>
        <begin position="6"/>
        <end position="27"/>
    </location>
</feature>
<organism evidence="4 5">
    <name type="scientific">Sneathiella chinensis</name>
    <dbReference type="NCBI Taxonomy" id="349750"/>
    <lineage>
        <taxon>Bacteria</taxon>
        <taxon>Pseudomonadati</taxon>
        <taxon>Pseudomonadota</taxon>
        <taxon>Alphaproteobacteria</taxon>
        <taxon>Sneathiellales</taxon>
        <taxon>Sneathiellaceae</taxon>
        <taxon>Sneathiella</taxon>
    </lineage>
</organism>
<dbReference type="EMBL" id="BSNF01000008">
    <property type="protein sequence ID" value="GLQ07397.1"/>
    <property type="molecule type" value="Genomic_DNA"/>
</dbReference>
<comment type="caution">
    <text evidence="4">The sequence shown here is derived from an EMBL/GenBank/DDBJ whole genome shotgun (WGS) entry which is preliminary data.</text>
</comment>
<protein>
    <recommendedName>
        <fullName evidence="3">DUF6468 domain-containing protein</fullName>
    </recommendedName>
</protein>
<reference evidence="4" key="1">
    <citation type="journal article" date="2014" name="Int. J. Syst. Evol. Microbiol.">
        <title>Complete genome of a new Firmicutes species belonging to the dominant human colonic microbiota ('Ruminococcus bicirculans') reveals two chromosomes and a selective capacity to utilize plant glucans.</title>
        <authorList>
            <consortium name="NISC Comparative Sequencing Program"/>
            <person name="Wegmann U."/>
            <person name="Louis P."/>
            <person name="Goesmann A."/>
            <person name="Henrissat B."/>
            <person name="Duncan S.H."/>
            <person name="Flint H.J."/>
        </authorList>
    </citation>
    <scope>NUCLEOTIDE SEQUENCE</scope>
    <source>
        <strain evidence="4">NBRC 103408</strain>
    </source>
</reference>
<dbReference type="InterPro" id="IPR045531">
    <property type="entry name" value="DUF6468"/>
</dbReference>
<accession>A0ABQ5U5G1</accession>
<evidence type="ECO:0000259" key="3">
    <source>
        <dbReference type="Pfam" id="PF20072"/>
    </source>
</evidence>
<evidence type="ECO:0000256" key="1">
    <source>
        <dbReference type="SAM" id="MobiDB-lite"/>
    </source>
</evidence>
<evidence type="ECO:0000313" key="4">
    <source>
        <dbReference type="EMBL" id="GLQ07397.1"/>
    </source>
</evidence>
<sequence length="179" mass="19866">MMDMISVPLILDVLLICLLGATIGYCARLHKKLSVMRDAQSELHKVAREFDQATTRSRLAVEEMKIASKEAGKDLQGELDAARTLIEELKLINASGQRIADRLQEGVGVASQTLKADEDELVLDPSAELVRDKRMEKQARKMAETLAEKRETPFSDGSAKRSEAEKELLQMLSRKNGNG</sequence>